<name>A0A561B806_9ACTN</name>
<dbReference type="InterPro" id="IPR014757">
    <property type="entry name" value="Tscrpt_reg_IclR_C"/>
</dbReference>
<dbReference type="SUPFAM" id="SSF46785">
    <property type="entry name" value="Winged helix' DNA-binding domain"/>
    <property type="match status" value="1"/>
</dbReference>
<feature type="domain" description="HTH iclR-type" evidence="5">
    <location>
        <begin position="22"/>
        <end position="83"/>
    </location>
</feature>
<dbReference type="GO" id="GO:0003700">
    <property type="term" value="F:DNA-binding transcription factor activity"/>
    <property type="evidence" value="ECO:0007669"/>
    <property type="project" value="TreeGrafter"/>
</dbReference>
<evidence type="ECO:0000256" key="1">
    <source>
        <dbReference type="ARBA" id="ARBA00023015"/>
    </source>
</evidence>
<dbReference type="SMART" id="SM00346">
    <property type="entry name" value="HTH_ICLR"/>
    <property type="match status" value="1"/>
</dbReference>
<dbReference type="PANTHER" id="PTHR30136">
    <property type="entry name" value="HELIX-TURN-HELIX TRANSCRIPTIONAL REGULATOR, ICLR FAMILY"/>
    <property type="match status" value="1"/>
</dbReference>
<dbReference type="PROSITE" id="PS51078">
    <property type="entry name" value="ICLR_ED"/>
    <property type="match status" value="1"/>
</dbReference>
<proteinExistence type="predicted"/>
<reference evidence="7 8" key="1">
    <citation type="submission" date="2019-06" db="EMBL/GenBank/DDBJ databases">
        <title>Sequencing the genomes of 1000 actinobacteria strains.</title>
        <authorList>
            <person name="Klenk H.-P."/>
        </authorList>
    </citation>
    <scope>NUCLEOTIDE SEQUENCE [LARGE SCALE GENOMIC DNA]</scope>
    <source>
        <strain evidence="7 8">DSM 24683</strain>
    </source>
</reference>
<keyword evidence="2" id="KW-0238">DNA-binding</keyword>
<keyword evidence="1" id="KW-0805">Transcription regulation</keyword>
<dbReference type="InterPro" id="IPR050707">
    <property type="entry name" value="HTH_MetabolicPath_Reg"/>
</dbReference>
<dbReference type="GO" id="GO:0045892">
    <property type="term" value="P:negative regulation of DNA-templated transcription"/>
    <property type="evidence" value="ECO:0007669"/>
    <property type="project" value="TreeGrafter"/>
</dbReference>
<accession>A0A561B806</accession>
<dbReference type="InterPro" id="IPR036388">
    <property type="entry name" value="WH-like_DNA-bd_sf"/>
</dbReference>
<keyword evidence="3" id="KW-0804">Transcription</keyword>
<dbReference type="InterPro" id="IPR029016">
    <property type="entry name" value="GAF-like_dom_sf"/>
</dbReference>
<evidence type="ECO:0000313" key="8">
    <source>
        <dbReference type="Proteomes" id="UP000318380"/>
    </source>
</evidence>
<evidence type="ECO:0000313" key="7">
    <source>
        <dbReference type="EMBL" id="TWD75095.1"/>
    </source>
</evidence>
<evidence type="ECO:0000259" key="6">
    <source>
        <dbReference type="PROSITE" id="PS51078"/>
    </source>
</evidence>
<dbReference type="PANTHER" id="PTHR30136:SF35">
    <property type="entry name" value="HTH-TYPE TRANSCRIPTIONAL REGULATOR RV1719"/>
    <property type="match status" value="1"/>
</dbReference>
<gene>
    <name evidence="7" type="ORF">FB561_6532</name>
</gene>
<dbReference type="Gene3D" id="3.30.450.40">
    <property type="match status" value="1"/>
</dbReference>
<feature type="region of interest" description="Disordered" evidence="4">
    <location>
        <begin position="1"/>
        <end position="20"/>
    </location>
</feature>
<dbReference type="Gene3D" id="1.10.10.10">
    <property type="entry name" value="Winged helix-like DNA-binding domain superfamily/Winged helix DNA-binding domain"/>
    <property type="match status" value="1"/>
</dbReference>
<sequence length="271" mass="29638">MRYASAVARDTNNGTQSEPGGIQSVARALSILELFDDKRSMLTTNEIATLTGLNRGTTYRFCQTLKKLGYLDEIGQSTFRPGLKVLSLAQAALGGRELVDMAMPTLQALRHDTGETVNLAVPDDLEVVYVARLLNDDLLALRLVVGSRLPMVFSSLGRSMLAFLPAAEIDRIISSTEMRQLTPHTITDRRELDRRLEQVRQRGFALNDQEVATGVRGIAAPVMAADGRPIAAVNLSIARPLDTAKLEDDLAPRLLAAADDIARRTSHLENF</sequence>
<feature type="domain" description="IclR-ED" evidence="6">
    <location>
        <begin position="84"/>
        <end position="267"/>
    </location>
</feature>
<dbReference type="Pfam" id="PF01614">
    <property type="entry name" value="IclR_C"/>
    <property type="match status" value="1"/>
</dbReference>
<dbReference type="GO" id="GO:0003677">
    <property type="term" value="F:DNA binding"/>
    <property type="evidence" value="ECO:0007669"/>
    <property type="project" value="UniProtKB-KW"/>
</dbReference>
<evidence type="ECO:0000256" key="2">
    <source>
        <dbReference type="ARBA" id="ARBA00023125"/>
    </source>
</evidence>
<organism evidence="7 8">
    <name type="scientific">Kribbella amoyensis</name>
    <dbReference type="NCBI Taxonomy" id="996641"/>
    <lineage>
        <taxon>Bacteria</taxon>
        <taxon>Bacillati</taxon>
        <taxon>Actinomycetota</taxon>
        <taxon>Actinomycetes</taxon>
        <taxon>Propionibacteriales</taxon>
        <taxon>Kribbellaceae</taxon>
        <taxon>Kribbella</taxon>
    </lineage>
</organism>
<dbReference type="InterPro" id="IPR005471">
    <property type="entry name" value="Tscrpt_reg_IclR_N"/>
</dbReference>
<evidence type="ECO:0000256" key="4">
    <source>
        <dbReference type="SAM" id="MobiDB-lite"/>
    </source>
</evidence>
<keyword evidence="8" id="KW-1185">Reference proteome</keyword>
<dbReference type="SUPFAM" id="SSF55781">
    <property type="entry name" value="GAF domain-like"/>
    <property type="match status" value="1"/>
</dbReference>
<dbReference type="Pfam" id="PF09339">
    <property type="entry name" value="HTH_IclR"/>
    <property type="match status" value="1"/>
</dbReference>
<dbReference type="PROSITE" id="PS51077">
    <property type="entry name" value="HTH_ICLR"/>
    <property type="match status" value="1"/>
</dbReference>
<evidence type="ECO:0000259" key="5">
    <source>
        <dbReference type="PROSITE" id="PS51077"/>
    </source>
</evidence>
<dbReference type="InterPro" id="IPR036390">
    <property type="entry name" value="WH_DNA-bd_sf"/>
</dbReference>
<dbReference type="AlphaFoldDB" id="A0A561B806"/>
<evidence type="ECO:0000256" key="3">
    <source>
        <dbReference type="ARBA" id="ARBA00023163"/>
    </source>
</evidence>
<protein>
    <submittedName>
        <fullName evidence="7">IclR family transcriptional regulator</fullName>
    </submittedName>
</protein>
<dbReference type="Proteomes" id="UP000318380">
    <property type="component" value="Unassembled WGS sequence"/>
</dbReference>
<comment type="caution">
    <text evidence="7">The sequence shown here is derived from an EMBL/GenBank/DDBJ whole genome shotgun (WGS) entry which is preliminary data.</text>
</comment>
<dbReference type="EMBL" id="VIVK01000002">
    <property type="protein sequence ID" value="TWD75095.1"/>
    <property type="molecule type" value="Genomic_DNA"/>
</dbReference>